<comment type="caution">
    <text evidence="4">The sequence shown here is derived from an EMBL/GenBank/DDBJ whole genome shotgun (WGS) entry which is preliminary data.</text>
</comment>
<evidence type="ECO:0000256" key="2">
    <source>
        <dbReference type="PROSITE-ProRule" id="PRU00169"/>
    </source>
</evidence>
<evidence type="ECO:0000313" key="4">
    <source>
        <dbReference type="EMBL" id="RBP45040.1"/>
    </source>
</evidence>
<reference evidence="4 5" key="1">
    <citation type="submission" date="2018-06" db="EMBL/GenBank/DDBJ databases">
        <title>Genomic Encyclopedia of Type Strains, Phase IV (KMG-IV): sequencing the most valuable type-strain genomes for metagenomic binning, comparative biology and taxonomic classification.</title>
        <authorList>
            <person name="Goeker M."/>
        </authorList>
    </citation>
    <scope>NUCLEOTIDE SEQUENCE [LARGE SCALE GENOMIC DNA]</scope>
    <source>
        <strain evidence="4 5">DSM 25532</strain>
    </source>
</reference>
<keyword evidence="1 2" id="KW-0597">Phosphoprotein</keyword>
<gene>
    <name evidence="4" type="ORF">DES53_10335</name>
</gene>
<dbReference type="InterPro" id="IPR011006">
    <property type="entry name" value="CheY-like_superfamily"/>
</dbReference>
<organism evidence="4 5">
    <name type="scientific">Roseimicrobium gellanilyticum</name>
    <dbReference type="NCBI Taxonomy" id="748857"/>
    <lineage>
        <taxon>Bacteria</taxon>
        <taxon>Pseudomonadati</taxon>
        <taxon>Verrucomicrobiota</taxon>
        <taxon>Verrucomicrobiia</taxon>
        <taxon>Verrucomicrobiales</taxon>
        <taxon>Verrucomicrobiaceae</taxon>
        <taxon>Roseimicrobium</taxon>
    </lineage>
</organism>
<dbReference type="PANTHER" id="PTHR44591">
    <property type="entry name" value="STRESS RESPONSE REGULATOR PROTEIN 1"/>
    <property type="match status" value="1"/>
</dbReference>
<dbReference type="OrthoDB" id="9778145at2"/>
<dbReference type="EMBL" id="QNRR01000003">
    <property type="protein sequence ID" value="RBP45040.1"/>
    <property type="molecule type" value="Genomic_DNA"/>
</dbReference>
<dbReference type="GO" id="GO:0000160">
    <property type="term" value="P:phosphorelay signal transduction system"/>
    <property type="evidence" value="ECO:0007669"/>
    <property type="project" value="InterPro"/>
</dbReference>
<proteinExistence type="predicted"/>
<dbReference type="CDD" id="cd17574">
    <property type="entry name" value="REC_OmpR"/>
    <property type="match status" value="1"/>
</dbReference>
<dbReference type="RefSeq" id="WP_113958186.1">
    <property type="nucleotide sequence ID" value="NZ_QNRR01000003.1"/>
</dbReference>
<dbReference type="PROSITE" id="PS50110">
    <property type="entry name" value="RESPONSE_REGULATORY"/>
    <property type="match status" value="1"/>
</dbReference>
<sequence>MKLADLDHPIHTKKILVADDEPAMRELLGEMFRTAGFEHLIFASNGSAVLDLAVAENPQLIVLDVMMPRGNGLRALRSLREHPKTSGIPVIMMSGFGLGALTNAAGEFTSHFLAKPFTCNELIDRASGLLSERLTGTSRMPYGDPAAFV</sequence>
<dbReference type="Gene3D" id="3.40.50.2300">
    <property type="match status" value="1"/>
</dbReference>
<name>A0A366HNF1_9BACT</name>
<feature type="modified residue" description="4-aspartylphosphate" evidence="2">
    <location>
        <position position="64"/>
    </location>
</feature>
<evidence type="ECO:0000256" key="1">
    <source>
        <dbReference type="ARBA" id="ARBA00022553"/>
    </source>
</evidence>
<accession>A0A366HNF1</accession>
<protein>
    <submittedName>
        <fullName evidence="4">Response regulator receiver domain-containing protein</fullName>
    </submittedName>
</protein>
<dbReference type="Proteomes" id="UP000253426">
    <property type="component" value="Unassembled WGS sequence"/>
</dbReference>
<dbReference type="AlphaFoldDB" id="A0A366HNF1"/>
<feature type="domain" description="Response regulatory" evidence="3">
    <location>
        <begin position="14"/>
        <end position="130"/>
    </location>
</feature>
<dbReference type="PANTHER" id="PTHR44591:SF3">
    <property type="entry name" value="RESPONSE REGULATORY DOMAIN-CONTAINING PROTEIN"/>
    <property type="match status" value="1"/>
</dbReference>
<dbReference type="InterPro" id="IPR001789">
    <property type="entry name" value="Sig_transdc_resp-reg_receiver"/>
</dbReference>
<keyword evidence="5" id="KW-1185">Reference proteome</keyword>
<dbReference type="InterPro" id="IPR050595">
    <property type="entry name" value="Bact_response_regulator"/>
</dbReference>
<evidence type="ECO:0000313" key="5">
    <source>
        <dbReference type="Proteomes" id="UP000253426"/>
    </source>
</evidence>
<evidence type="ECO:0000259" key="3">
    <source>
        <dbReference type="PROSITE" id="PS50110"/>
    </source>
</evidence>
<dbReference type="SUPFAM" id="SSF52172">
    <property type="entry name" value="CheY-like"/>
    <property type="match status" value="1"/>
</dbReference>
<dbReference type="SMART" id="SM00448">
    <property type="entry name" value="REC"/>
    <property type="match status" value="1"/>
</dbReference>
<dbReference type="Pfam" id="PF00072">
    <property type="entry name" value="Response_reg"/>
    <property type="match status" value="1"/>
</dbReference>